<evidence type="ECO:0000256" key="4">
    <source>
        <dbReference type="ARBA" id="ARBA00023163"/>
    </source>
</evidence>
<dbReference type="GO" id="GO:0016987">
    <property type="term" value="F:sigma factor activity"/>
    <property type="evidence" value="ECO:0007669"/>
    <property type="project" value="UniProtKB-KW"/>
</dbReference>
<accession>A0A2H3KFI0</accession>
<evidence type="ECO:0000259" key="6">
    <source>
        <dbReference type="Pfam" id="PF08281"/>
    </source>
</evidence>
<organism evidence="7 8">
    <name type="scientific">Flavobacterium branchiophilum</name>
    <dbReference type="NCBI Taxonomy" id="55197"/>
    <lineage>
        <taxon>Bacteria</taxon>
        <taxon>Pseudomonadati</taxon>
        <taxon>Bacteroidota</taxon>
        <taxon>Flavobacteriia</taxon>
        <taxon>Flavobacteriales</taxon>
        <taxon>Flavobacteriaceae</taxon>
        <taxon>Flavobacterium</taxon>
    </lineage>
</organism>
<evidence type="ECO:0000313" key="7">
    <source>
        <dbReference type="EMBL" id="PDS26127.1"/>
    </source>
</evidence>
<dbReference type="RefSeq" id="WP_097553557.1">
    <property type="nucleotide sequence ID" value="NZ_PCMW01000019.1"/>
</dbReference>
<sequence length="179" mass="20669">MAVSETLLLNCKKKQRAAQRQLYEYMSPKLYATCKRYLKKEEEVEEALGDAFYQIFTKLDQLKEWGAFEAWARRITVNCCLASIKKNTNFNMYLEDAQANWQPKADEQTPLEEADLLALVQKIPDGCRTIFNLFVMEGFGHKEIAAMLQISEGTSKSQLNVAKTKLKDLVNTFYYQKAK</sequence>
<protein>
    <submittedName>
        <fullName evidence="7">RNA polymerase subunit sigma-24</fullName>
    </submittedName>
</protein>
<dbReference type="InterPro" id="IPR039425">
    <property type="entry name" value="RNA_pol_sigma-70-like"/>
</dbReference>
<dbReference type="InterPro" id="IPR013325">
    <property type="entry name" value="RNA_pol_sigma_r2"/>
</dbReference>
<evidence type="ECO:0000256" key="2">
    <source>
        <dbReference type="ARBA" id="ARBA00023015"/>
    </source>
</evidence>
<dbReference type="Gene3D" id="1.10.10.10">
    <property type="entry name" value="Winged helix-like DNA-binding domain superfamily/Winged helix DNA-binding domain"/>
    <property type="match status" value="1"/>
</dbReference>
<dbReference type="GO" id="GO:0006352">
    <property type="term" value="P:DNA-templated transcription initiation"/>
    <property type="evidence" value="ECO:0007669"/>
    <property type="project" value="InterPro"/>
</dbReference>
<evidence type="ECO:0000259" key="5">
    <source>
        <dbReference type="Pfam" id="PF04542"/>
    </source>
</evidence>
<evidence type="ECO:0000256" key="3">
    <source>
        <dbReference type="ARBA" id="ARBA00023082"/>
    </source>
</evidence>
<dbReference type="AlphaFoldDB" id="A0A2H3KFI0"/>
<dbReference type="GO" id="GO:0003677">
    <property type="term" value="F:DNA binding"/>
    <property type="evidence" value="ECO:0007669"/>
    <property type="project" value="InterPro"/>
</dbReference>
<reference evidence="7 8" key="1">
    <citation type="submission" date="2017-09" db="EMBL/GenBank/DDBJ databases">
        <title>Whole genomes of Flavobacteriaceae.</title>
        <authorList>
            <person name="Stine C."/>
            <person name="Li C."/>
            <person name="Tadesse D."/>
        </authorList>
    </citation>
    <scope>NUCLEOTIDE SEQUENCE [LARGE SCALE GENOMIC DNA]</scope>
    <source>
        <strain evidence="7 8">ATCC 35036</strain>
    </source>
</reference>
<dbReference type="NCBIfam" id="TIGR02937">
    <property type="entry name" value="sigma70-ECF"/>
    <property type="match status" value="1"/>
</dbReference>
<name>A0A2H3KFI0_9FLAO</name>
<keyword evidence="4" id="KW-0804">Transcription</keyword>
<keyword evidence="2" id="KW-0805">Transcription regulation</keyword>
<dbReference type="InterPro" id="IPR036388">
    <property type="entry name" value="WH-like_DNA-bd_sf"/>
</dbReference>
<dbReference type="SUPFAM" id="SSF88659">
    <property type="entry name" value="Sigma3 and sigma4 domains of RNA polymerase sigma factors"/>
    <property type="match status" value="1"/>
</dbReference>
<dbReference type="OrthoDB" id="1056775at2"/>
<evidence type="ECO:0000256" key="1">
    <source>
        <dbReference type="ARBA" id="ARBA00010641"/>
    </source>
</evidence>
<dbReference type="EMBL" id="PCMW01000019">
    <property type="protein sequence ID" value="PDS26127.1"/>
    <property type="molecule type" value="Genomic_DNA"/>
</dbReference>
<dbReference type="Gene3D" id="1.10.1740.10">
    <property type="match status" value="1"/>
</dbReference>
<feature type="domain" description="RNA polymerase sigma-70 region 2" evidence="5">
    <location>
        <begin position="22"/>
        <end position="88"/>
    </location>
</feature>
<proteinExistence type="inferred from homology"/>
<dbReference type="InterPro" id="IPR013249">
    <property type="entry name" value="RNA_pol_sigma70_r4_t2"/>
</dbReference>
<gene>
    <name evidence="7" type="ORF">B0A77_03330</name>
</gene>
<dbReference type="PANTHER" id="PTHR43133:SF46">
    <property type="entry name" value="RNA POLYMERASE SIGMA-70 FACTOR ECF SUBFAMILY"/>
    <property type="match status" value="1"/>
</dbReference>
<dbReference type="InterPro" id="IPR013324">
    <property type="entry name" value="RNA_pol_sigma_r3/r4-like"/>
</dbReference>
<dbReference type="Proteomes" id="UP000220828">
    <property type="component" value="Unassembled WGS sequence"/>
</dbReference>
<dbReference type="Pfam" id="PF08281">
    <property type="entry name" value="Sigma70_r4_2"/>
    <property type="match status" value="1"/>
</dbReference>
<keyword evidence="3" id="KW-0731">Sigma factor</keyword>
<evidence type="ECO:0000313" key="8">
    <source>
        <dbReference type="Proteomes" id="UP000220828"/>
    </source>
</evidence>
<feature type="domain" description="RNA polymerase sigma factor 70 region 4 type 2" evidence="6">
    <location>
        <begin position="115"/>
        <end position="166"/>
    </location>
</feature>
<dbReference type="InterPro" id="IPR007627">
    <property type="entry name" value="RNA_pol_sigma70_r2"/>
</dbReference>
<dbReference type="PANTHER" id="PTHR43133">
    <property type="entry name" value="RNA POLYMERASE ECF-TYPE SIGMA FACTO"/>
    <property type="match status" value="1"/>
</dbReference>
<dbReference type="InterPro" id="IPR014284">
    <property type="entry name" value="RNA_pol_sigma-70_dom"/>
</dbReference>
<comment type="similarity">
    <text evidence="1">Belongs to the sigma-70 factor family. ECF subfamily.</text>
</comment>
<dbReference type="Pfam" id="PF04542">
    <property type="entry name" value="Sigma70_r2"/>
    <property type="match status" value="1"/>
</dbReference>
<dbReference type="SUPFAM" id="SSF88946">
    <property type="entry name" value="Sigma2 domain of RNA polymerase sigma factors"/>
    <property type="match status" value="1"/>
</dbReference>
<comment type="caution">
    <text evidence="7">The sequence shown here is derived from an EMBL/GenBank/DDBJ whole genome shotgun (WGS) entry which is preliminary data.</text>
</comment>